<protein>
    <recommendedName>
        <fullName evidence="3">HIRAN domain-containing protein</fullName>
    </recommendedName>
</protein>
<reference evidence="4 5" key="1">
    <citation type="submission" date="2019-11" db="EMBL/GenBank/DDBJ databases">
        <title>Whole genome shotgun sequencing (WGS) data from Adlercreutzia equolifaciens ResAG-91, Eggerthella lenta MRI-F36, MRI-F37, MRI-F40, ResAG-49, ResAG-88, ResAG-121, ResAG-145, and Gordonibacter sp. ResAG-5, ResAG-26, ResAG-43, ResAG-50, ResAG-59.</title>
        <authorList>
            <person name="Stoll D.A."/>
            <person name="Danylec N."/>
            <person name="Franz C.M.A.P."/>
            <person name="Huch M."/>
        </authorList>
    </citation>
    <scope>NUCLEOTIDE SEQUENCE [LARGE SCALE GENOMIC DNA]</scope>
    <source>
        <strain evidence="4 5">ResAG-91</strain>
    </source>
</reference>
<dbReference type="GO" id="GO:0003676">
    <property type="term" value="F:nucleic acid binding"/>
    <property type="evidence" value="ECO:0007669"/>
    <property type="project" value="InterPro"/>
</dbReference>
<dbReference type="GO" id="GO:0008270">
    <property type="term" value="F:zinc ion binding"/>
    <property type="evidence" value="ECO:0007669"/>
    <property type="project" value="InterPro"/>
</dbReference>
<evidence type="ECO:0000259" key="3">
    <source>
        <dbReference type="SMART" id="SM00910"/>
    </source>
</evidence>
<comment type="caution">
    <text evidence="4">The sequence shown here is derived from an EMBL/GenBank/DDBJ whole genome shotgun (WGS) entry which is preliminary data.</text>
</comment>
<evidence type="ECO:0000256" key="2">
    <source>
        <dbReference type="ARBA" id="ARBA00022801"/>
    </source>
</evidence>
<dbReference type="SMART" id="SM00910">
    <property type="entry name" value="HIRAN"/>
    <property type="match status" value="1"/>
</dbReference>
<evidence type="ECO:0000313" key="5">
    <source>
        <dbReference type="Proteomes" id="UP000488839"/>
    </source>
</evidence>
<sequence length="120" mass="13011">MVDHKVIGQEEPMATAAQSIRVVEGTTVAGTRHVPAMAAIAEGYGKGERFALVRDAANPHDGWAVEVRDGADRRIGYVSCECNEFVARLIDGGKSVEGRLTDKEQIGSWTRLVMEVVLND</sequence>
<organism evidence="4 5">
    <name type="scientific">Adlercreutzia rubneri</name>
    <dbReference type="NCBI Taxonomy" id="2916441"/>
    <lineage>
        <taxon>Bacteria</taxon>
        <taxon>Bacillati</taxon>
        <taxon>Actinomycetota</taxon>
        <taxon>Coriobacteriia</taxon>
        <taxon>Eggerthellales</taxon>
        <taxon>Eggerthellaceae</taxon>
        <taxon>Adlercreutzia</taxon>
    </lineage>
</organism>
<feature type="domain" description="HIRAN" evidence="3">
    <location>
        <begin position="23"/>
        <end position="120"/>
    </location>
</feature>
<gene>
    <name evidence="4" type="ORF">GO707_00235</name>
</gene>
<keyword evidence="2" id="KW-0378">Hydrolase</keyword>
<dbReference type="GO" id="GO:0016818">
    <property type="term" value="F:hydrolase activity, acting on acid anhydrides, in phosphorus-containing anhydrides"/>
    <property type="evidence" value="ECO:0007669"/>
    <property type="project" value="InterPro"/>
</dbReference>
<evidence type="ECO:0000313" key="4">
    <source>
        <dbReference type="EMBL" id="MVN57673.1"/>
    </source>
</evidence>
<dbReference type="AlphaFoldDB" id="A0A7K1T1Y9"/>
<dbReference type="InterPro" id="IPR014905">
    <property type="entry name" value="HIRAN"/>
</dbReference>
<accession>A0A7K1T1Y9</accession>
<keyword evidence="5" id="KW-1185">Reference proteome</keyword>
<dbReference type="Proteomes" id="UP000488839">
    <property type="component" value="Unassembled WGS sequence"/>
</dbReference>
<keyword evidence="1" id="KW-0479">Metal-binding</keyword>
<evidence type="ECO:0000256" key="1">
    <source>
        <dbReference type="ARBA" id="ARBA00022723"/>
    </source>
</evidence>
<dbReference type="Pfam" id="PF08797">
    <property type="entry name" value="HIRAN"/>
    <property type="match status" value="1"/>
</dbReference>
<dbReference type="EMBL" id="WPOO01000001">
    <property type="protein sequence ID" value="MVN57673.1"/>
    <property type="molecule type" value="Genomic_DNA"/>
</dbReference>
<name>A0A7K1T1Y9_9ACTN</name>
<dbReference type="Gene3D" id="3.30.70.2330">
    <property type="match status" value="1"/>
</dbReference>
<proteinExistence type="predicted"/>